<name>A0A840ULQ7_9FIRM</name>
<dbReference type="PANTHER" id="PTHR13754">
    <property type="entry name" value="METALLO-BETA-LACTAMASE SUPERFAMILY PROTEIN"/>
    <property type="match status" value="1"/>
</dbReference>
<reference evidence="2 3" key="1">
    <citation type="submission" date="2020-08" db="EMBL/GenBank/DDBJ databases">
        <title>Genomic Encyclopedia of Type Strains, Phase IV (KMG-IV): sequencing the most valuable type-strain genomes for metagenomic binning, comparative biology and taxonomic classification.</title>
        <authorList>
            <person name="Goeker M."/>
        </authorList>
    </citation>
    <scope>NUCLEOTIDE SEQUENCE [LARGE SCALE GENOMIC DNA]</scope>
    <source>
        <strain evidence="2 3">DSM 24661</strain>
    </source>
</reference>
<keyword evidence="3" id="KW-1185">Reference proteome</keyword>
<dbReference type="SUPFAM" id="SSF56281">
    <property type="entry name" value="Metallo-hydrolase/oxidoreductase"/>
    <property type="match status" value="1"/>
</dbReference>
<dbReference type="Proteomes" id="UP000559117">
    <property type="component" value="Unassembled WGS sequence"/>
</dbReference>
<keyword evidence="2" id="KW-0808">Transferase</keyword>
<sequence length="278" mass="31165">MELKITTLIENMPSDNEALLYEHGLSLFIEFDGKKIIFDTGKSGDYIENAKLLNIPLEKTDTLIVSHGHYDHAGGVLKTIDLLKTNTTMYVGQEFFNLKHKKLEDGSYKFNGIDFSENDLIRKKIKLIKISKDLQFISGNIVIFKKIARSNTFEKQNPKFMVKKNNDMKPDDFADEIVLGLITKKGLVVVAGCSHLGIVNILTSISKTINIPIYAVLGGTHLVEADAVRISKTIEAFRNMNIKYVAVSHCTGETGIKIIKQELREGFILNNTGNVFKL</sequence>
<dbReference type="InterPro" id="IPR001279">
    <property type="entry name" value="Metallo-B-lactamas"/>
</dbReference>
<organism evidence="2 3">
    <name type="scientific">Pectinatus brassicae</name>
    <dbReference type="NCBI Taxonomy" id="862415"/>
    <lineage>
        <taxon>Bacteria</taxon>
        <taxon>Bacillati</taxon>
        <taxon>Bacillota</taxon>
        <taxon>Negativicutes</taxon>
        <taxon>Selenomonadales</taxon>
        <taxon>Selenomonadaceae</taxon>
        <taxon>Pectinatus</taxon>
    </lineage>
</organism>
<dbReference type="EC" id="2.5.1.105" evidence="2"/>
<proteinExistence type="predicted"/>
<dbReference type="Pfam" id="PF00753">
    <property type="entry name" value="Lactamase_B"/>
    <property type="match status" value="1"/>
</dbReference>
<gene>
    <name evidence="2" type="ORF">HNR32_002277</name>
</gene>
<comment type="caution">
    <text evidence="2">The sequence shown here is derived from an EMBL/GenBank/DDBJ whole genome shotgun (WGS) entry which is preliminary data.</text>
</comment>
<evidence type="ECO:0000313" key="2">
    <source>
        <dbReference type="EMBL" id="MBB5337120.1"/>
    </source>
</evidence>
<evidence type="ECO:0000259" key="1">
    <source>
        <dbReference type="Pfam" id="PF00753"/>
    </source>
</evidence>
<accession>A0A840ULQ7</accession>
<dbReference type="EMBL" id="JACHFH010000034">
    <property type="protein sequence ID" value="MBB5337120.1"/>
    <property type="molecule type" value="Genomic_DNA"/>
</dbReference>
<evidence type="ECO:0000313" key="3">
    <source>
        <dbReference type="Proteomes" id="UP000559117"/>
    </source>
</evidence>
<dbReference type="InterPro" id="IPR036866">
    <property type="entry name" value="RibonucZ/Hydroxyglut_hydro"/>
</dbReference>
<dbReference type="Gene3D" id="3.60.15.10">
    <property type="entry name" value="Ribonuclease Z/Hydroxyacylglutathione hydrolase-like"/>
    <property type="match status" value="1"/>
</dbReference>
<dbReference type="RefSeq" id="WP_183862674.1">
    <property type="nucleotide sequence ID" value="NZ_JACHFH010000034.1"/>
</dbReference>
<feature type="domain" description="Metallo-beta-lactamase" evidence="1">
    <location>
        <begin position="24"/>
        <end position="110"/>
    </location>
</feature>
<dbReference type="CDD" id="cd07713">
    <property type="entry name" value="DHPS-like_MBL-fold"/>
    <property type="match status" value="1"/>
</dbReference>
<dbReference type="GO" id="GO:0102041">
    <property type="term" value="F:7,8-dihydropterin-6-yl-methyl-4-(beta-D-ribofuranosyl)aminobenzene 5'-phosphate synthase"/>
    <property type="evidence" value="ECO:0007669"/>
    <property type="project" value="UniProtKB-EC"/>
</dbReference>
<dbReference type="InterPro" id="IPR052926">
    <property type="entry name" value="Metallo-beta-lactamase_dom"/>
</dbReference>
<dbReference type="AlphaFoldDB" id="A0A840ULQ7"/>
<protein>
    <submittedName>
        <fullName evidence="2">7, 8-dihydropterin-6-yl-methyl-4-(Beta-D-ribofuranosyl)aminobenzene 5'-phosphate synthase</fullName>
        <ecNumber evidence="2">2.5.1.105</ecNumber>
    </submittedName>
</protein>
<dbReference type="InterPro" id="IPR041712">
    <property type="entry name" value="DHPS-like_MBL-fold"/>
</dbReference>
<dbReference type="PANTHER" id="PTHR13754:SF13">
    <property type="entry name" value="METALLO-BETA-LACTAMASE SUPERFAMILY PROTEIN (AFU_ORTHOLOGUE AFUA_3G07630)"/>
    <property type="match status" value="1"/>
</dbReference>